<protein>
    <submittedName>
        <fullName evidence="2">Uncharacterized protein</fullName>
    </submittedName>
</protein>
<dbReference type="AlphaFoldDB" id="A0A238VNX1"/>
<gene>
    <name evidence="2" type="ORF">SAMN06265376_101111</name>
</gene>
<organism evidence="2 3">
    <name type="scientific">Dokdonia pacifica</name>
    <dbReference type="NCBI Taxonomy" id="1627892"/>
    <lineage>
        <taxon>Bacteria</taxon>
        <taxon>Pseudomonadati</taxon>
        <taxon>Bacteroidota</taxon>
        <taxon>Flavobacteriia</taxon>
        <taxon>Flavobacteriales</taxon>
        <taxon>Flavobacteriaceae</taxon>
        <taxon>Dokdonia</taxon>
    </lineage>
</organism>
<name>A0A238VNX1_9FLAO</name>
<keyword evidence="1" id="KW-0732">Signal</keyword>
<reference evidence="2 3" key="1">
    <citation type="submission" date="2017-06" db="EMBL/GenBank/DDBJ databases">
        <authorList>
            <person name="Kim H.J."/>
            <person name="Triplett B.A."/>
        </authorList>
    </citation>
    <scope>NUCLEOTIDE SEQUENCE [LARGE SCALE GENOMIC DNA]</scope>
    <source>
        <strain evidence="2 3">DSM 25597</strain>
    </source>
</reference>
<proteinExistence type="predicted"/>
<dbReference type="EMBL" id="FZNY01000001">
    <property type="protein sequence ID" value="SNR35918.1"/>
    <property type="molecule type" value="Genomic_DNA"/>
</dbReference>
<keyword evidence="3" id="KW-1185">Reference proteome</keyword>
<dbReference type="RefSeq" id="WP_089369484.1">
    <property type="nucleotide sequence ID" value="NZ_BMEP01000002.1"/>
</dbReference>
<evidence type="ECO:0000256" key="1">
    <source>
        <dbReference type="SAM" id="SignalP"/>
    </source>
</evidence>
<dbReference type="OrthoDB" id="5526825at2"/>
<evidence type="ECO:0000313" key="3">
    <source>
        <dbReference type="Proteomes" id="UP000198379"/>
    </source>
</evidence>
<evidence type="ECO:0000313" key="2">
    <source>
        <dbReference type="EMBL" id="SNR35918.1"/>
    </source>
</evidence>
<sequence>MKKMYLFFTAGLVLLLCTACPGPDNNNSGNNSDVTVSSYKVSIDSLPITNAPALQSFAHATSGEDWLLFAGRTNREEKVGGLHNLNANYADKSFIPKSFNQKIYAYNLAEDKVSSISYVQFLDDLKTNLCKDSSSEMCQSLSKGDYDFTSIFVNSNPLVTQDEQGYMYVVGGYGPKSFNYFEETPNWKKDTTAADKKKQEYITYNQVARLHIGSMIKLAKGQTLTDDEWAKVFRYGTSTELISTGAEVFVKSGSFSHVKKLEDSTNITLYAAGGHNFTSNSQKYLDAVYPFTVVSGRSSTLLDINVSGPISDVSDPTDPSSDNLSIFRRRDGPVVPSMYYNTTYDQMEQSLTFYGGVFKPGSDNDLQAWNDAIYVHPDWATESKLYTYDTTYDQKNHNVYACGNFVGYDSDTKLLHTFLFGGIGDGDIAPPGHLSGFTNTGLHIAMNVEQKPMQSKIVDTLKNVYGSTPNFYGAESILIKSSSSIAYKMNSENTEIIDLNSTFNGTKEVVIGHIYGGIEAYQSNPGTYGSGNSAASNKVWQVTLTKE</sequence>
<dbReference type="Proteomes" id="UP000198379">
    <property type="component" value="Unassembled WGS sequence"/>
</dbReference>
<feature type="chain" id="PRO_5012714840" evidence="1">
    <location>
        <begin position="20"/>
        <end position="547"/>
    </location>
</feature>
<feature type="signal peptide" evidence="1">
    <location>
        <begin position="1"/>
        <end position="19"/>
    </location>
</feature>
<accession>A0A238VNX1</accession>